<proteinExistence type="predicted"/>
<reference evidence="2" key="1">
    <citation type="journal article" date="2014" name="Genome Announc.">
        <title>Draft genome sequence of Rhodosporidium toruloides CECT1137, an oleaginous yeast of biotechnological interest.</title>
        <authorList>
            <person name="Morin N."/>
            <person name="Calcas X."/>
            <person name="Devillers H."/>
            <person name="Durrens P."/>
            <person name="Sherman D.J."/>
            <person name="Nicaud J.-M."/>
            <person name="Neuveglise C."/>
        </authorList>
    </citation>
    <scope>NUCLEOTIDE SEQUENCE</scope>
    <source>
        <strain evidence="2">CECT1137</strain>
    </source>
</reference>
<feature type="compositionally biased region" description="Pro residues" evidence="1">
    <location>
        <begin position="590"/>
        <end position="602"/>
    </location>
</feature>
<dbReference type="OrthoDB" id="2523749at2759"/>
<dbReference type="PROSITE" id="PS00109">
    <property type="entry name" value="PROTEIN_KINASE_TYR"/>
    <property type="match status" value="1"/>
</dbReference>
<dbReference type="Pfam" id="PF06293">
    <property type="entry name" value="Kdo"/>
    <property type="match status" value="1"/>
</dbReference>
<feature type="compositionally biased region" description="Polar residues" evidence="1">
    <location>
        <begin position="293"/>
        <end position="310"/>
    </location>
</feature>
<feature type="compositionally biased region" description="Polar residues" evidence="1">
    <location>
        <begin position="318"/>
        <end position="329"/>
    </location>
</feature>
<feature type="compositionally biased region" description="Low complexity" evidence="1">
    <location>
        <begin position="88"/>
        <end position="99"/>
    </location>
</feature>
<dbReference type="EMBL" id="LK052949">
    <property type="protein sequence ID" value="CDR47312.1"/>
    <property type="molecule type" value="Genomic_DNA"/>
</dbReference>
<feature type="region of interest" description="Disordered" evidence="1">
    <location>
        <begin position="251"/>
        <end position="329"/>
    </location>
</feature>
<dbReference type="Gene3D" id="1.10.510.10">
    <property type="entry name" value="Transferase(Phosphotransferase) domain 1"/>
    <property type="match status" value="1"/>
</dbReference>
<organism evidence="2">
    <name type="scientific">Rhodotorula toruloides</name>
    <name type="common">Yeast</name>
    <name type="synonym">Rhodosporidium toruloides</name>
    <dbReference type="NCBI Taxonomy" id="5286"/>
    <lineage>
        <taxon>Eukaryota</taxon>
        <taxon>Fungi</taxon>
        <taxon>Dikarya</taxon>
        <taxon>Basidiomycota</taxon>
        <taxon>Pucciniomycotina</taxon>
        <taxon>Microbotryomycetes</taxon>
        <taxon>Sporidiobolales</taxon>
        <taxon>Sporidiobolaceae</taxon>
        <taxon>Rhodotorula</taxon>
    </lineage>
</organism>
<dbReference type="InterPro" id="IPR011009">
    <property type="entry name" value="Kinase-like_dom_sf"/>
</dbReference>
<gene>
    <name evidence="2" type="ORF">RHTO0S_14e02058g</name>
</gene>
<dbReference type="InterPro" id="IPR008266">
    <property type="entry name" value="Tyr_kinase_AS"/>
</dbReference>
<protein>
    <submittedName>
        <fullName evidence="2">RHTO0S14e02058g1_1</fullName>
    </submittedName>
</protein>
<dbReference type="AlphaFoldDB" id="A0A061BD70"/>
<accession>A0A061BD70</accession>
<dbReference type="SUPFAM" id="SSF56112">
    <property type="entry name" value="Protein kinase-like (PK-like)"/>
    <property type="match status" value="1"/>
</dbReference>
<evidence type="ECO:0000313" key="2">
    <source>
        <dbReference type="EMBL" id="CDR47312.1"/>
    </source>
</evidence>
<feature type="region of interest" description="Disordered" evidence="1">
    <location>
        <begin position="527"/>
        <end position="603"/>
    </location>
</feature>
<dbReference type="GO" id="GO:0004672">
    <property type="term" value="F:protein kinase activity"/>
    <property type="evidence" value="ECO:0007669"/>
    <property type="project" value="InterPro"/>
</dbReference>
<feature type="region of interest" description="Disordered" evidence="1">
    <location>
        <begin position="88"/>
        <end position="109"/>
    </location>
</feature>
<feature type="compositionally biased region" description="Low complexity" evidence="1">
    <location>
        <begin position="271"/>
        <end position="289"/>
    </location>
</feature>
<evidence type="ECO:0000256" key="1">
    <source>
        <dbReference type="SAM" id="MobiDB-lite"/>
    </source>
</evidence>
<sequence>MPADVCEIAAQIDGLLEGQGREFSGEVKAVLRLAKEQAQEVGGRLQAREEQATKEDKLLADLGCTSTDSLVKVLAVCRLLGRTVPPSLTSTESFSSSSSGHEQTRPLGGTPYVPEAVIVLPGLNEVLGAELLDYLHEILDPDLCQFPLTNLPLEKREVVHAFLSLLQPEDDRDCFPIAQSPETETKWHIFRLRAIFASFIRLVNAFSRAGTPRFVFGTSHKSDVFRPDCLVWLDELFPGDDPALVSEETATPRLQLNGAGRDQKPEVSNDPARASPAQQAAPSASASPAMTTMPFTTSTPVRVNTSSSSGGVAPATPSPSTLRAANPNLSLPRRIEELARRGERSWTTLQDSDASDGKSSRQCAVLDEICVAFLSRPPTLRLGNCCDADFSFTAFALSIYPRPPDDAPPPTKKRKQRHGDEALLERQFIREDQAIGFLLVLSPLVRNDNPDLLRALLSFVAPHRRLQARVAKELVQLARHVDLERHIQNDLQGTLMLPPPVLGGFGASMVSADGAGELAMTRNAGVEAGPSGAMEKTMPHAGGGGDHSSGRSGAAADGQLTDAPDTSVDLEEDGLPASTPLRMSKSPSPHSSPAPPPLPPFVQPVRRRTAAQDLDYLAVNPLPVTFDWLPEVHRPAPAKSTRWIRFDKPQLQVPSTEPEISWTNLVVVRELTSSPEYRVAVAALTTDPRVELIIKEEYLRYIDDDPMNTPRNEAATYEALEAAGLGSVCAPYVGLYKVVDGNPKLALVTERWGEPLKDFELSEDERLHLGEMLWDLHDRGFYHGDFAARNVLVDSERKFRLIDWESSYRNHVCPGHKRCLELYEALAQLSLAVNDPPENAA</sequence>
<name>A0A061BD70_RHOTO</name>